<evidence type="ECO:0000313" key="3">
    <source>
        <dbReference type="EMBL" id="HIX06821.1"/>
    </source>
</evidence>
<feature type="domain" description="Glycosyl transferase family 1" evidence="1">
    <location>
        <begin position="199"/>
        <end position="356"/>
    </location>
</feature>
<dbReference type="Gene3D" id="3.40.50.2000">
    <property type="entry name" value="Glycogen Phosphorylase B"/>
    <property type="match status" value="2"/>
</dbReference>
<protein>
    <submittedName>
        <fullName evidence="3">Glycosyltransferase family 4 protein</fullName>
    </submittedName>
</protein>
<dbReference type="PANTHER" id="PTHR45947:SF3">
    <property type="entry name" value="SULFOQUINOVOSYL TRANSFERASE SQD2"/>
    <property type="match status" value="1"/>
</dbReference>
<name>A0A9D2AEQ4_9FIRM</name>
<dbReference type="SUPFAM" id="SSF53756">
    <property type="entry name" value="UDP-Glycosyltransferase/glycogen phosphorylase"/>
    <property type="match status" value="1"/>
</dbReference>
<organism evidence="3 4">
    <name type="scientific">Candidatus Allofournierella pullicola</name>
    <dbReference type="NCBI Taxonomy" id="2838596"/>
    <lineage>
        <taxon>Bacteria</taxon>
        <taxon>Bacillati</taxon>
        <taxon>Bacillota</taxon>
        <taxon>Clostridia</taxon>
        <taxon>Eubacteriales</taxon>
        <taxon>Oscillospiraceae</taxon>
        <taxon>Allofournierella</taxon>
    </lineage>
</organism>
<accession>A0A9D2AEQ4</accession>
<feature type="domain" description="Glycosyltransferase subfamily 4-like N-terminal" evidence="2">
    <location>
        <begin position="14"/>
        <end position="185"/>
    </location>
</feature>
<evidence type="ECO:0000259" key="1">
    <source>
        <dbReference type="Pfam" id="PF00534"/>
    </source>
</evidence>
<dbReference type="Proteomes" id="UP000824193">
    <property type="component" value="Unassembled WGS sequence"/>
</dbReference>
<dbReference type="Pfam" id="PF13439">
    <property type="entry name" value="Glyco_transf_4"/>
    <property type="match status" value="1"/>
</dbReference>
<dbReference type="EMBL" id="DXFW01000040">
    <property type="protein sequence ID" value="HIX06821.1"/>
    <property type="molecule type" value="Genomic_DNA"/>
</dbReference>
<dbReference type="CDD" id="cd03801">
    <property type="entry name" value="GT4_PimA-like"/>
    <property type="match status" value="1"/>
</dbReference>
<evidence type="ECO:0000313" key="4">
    <source>
        <dbReference type="Proteomes" id="UP000824193"/>
    </source>
</evidence>
<dbReference type="InterPro" id="IPR001296">
    <property type="entry name" value="Glyco_trans_1"/>
</dbReference>
<dbReference type="AlphaFoldDB" id="A0A9D2AEQ4"/>
<dbReference type="PANTHER" id="PTHR45947">
    <property type="entry name" value="SULFOQUINOVOSYL TRANSFERASE SQD2"/>
    <property type="match status" value="1"/>
</dbReference>
<dbReference type="GO" id="GO:0016757">
    <property type="term" value="F:glycosyltransferase activity"/>
    <property type="evidence" value="ECO:0007669"/>
    <property type="project" value="InterPro"/>
</dbReference>
<sequence length="383" mass="41541">MTICFFSAQYLPTVGGVERYTYNLARRVVKAGHKALVVTSALPGLPDHETDAEGIEILRLPVWPLMNGRFPVLRPGRDFSRLEKLLWGRKIDFCLINTRFYVSSLYAARQAARRHIPAIVVDHSTGHLPMNSALLNAAGAAYEHFAAAVLKAYRMRFFGVSQAVCRWLEHFGVKAEGQLYNAVDPAEVRTLAHAPDAVDWRKELGLAPDAPLAAFVGRIIPEKGVAELIQAFRTASVPGAALAVAGDGPLLASLQKDCPPGVHLLGAVPYPKAMQLLAQSQVYCLPTYYAEGFPTTFLEAAACGCPIVTTRTGGSDELLEDESFGVQLASADPGPLAAALQKALTDEDWRRTAAQKTAARLESLFTWDAVCEKLLTLAQDAQN</sequence>
<dbReference type="InterPro" id="IPR028098">
    <property type="entry name" value="Glyco_trans_4-like_N"/>
</dbReference>
<comment type="caution">
    <text evidence="3">The sequence shown here is derived from an EMBL/GenBank/DDBJ whole genome shotgun (WGS) entry which is preliminary data.</text>
</comment>
<proteinExistence type="predicted"/>
<dbReference type="InterPro" id="IPR050194">
    <property type="entry name" value="Glycosyltransferase_grp1"/>
</dbReference>
<reference evidence="3" key="2">
    <citation type="submission" date="2021-04" db="EMBL/GenBank/DDBJ databases">
        <authorList>
            <person name="Gilroy R."/>
        </authorList>
    </citation>
    <scope>NUCLEOTIDE SEQUENCE</scope>
    <source>
        <strain evidence="3">2239</strain>
    </source>
</reference>
<dbReference type="Pfam" id="PF00534">
    <property type="entry name" value="Glycos_transf_1"/>
    <property type="match status" value="1"/>
</dbReference>
<reference evidence="3" key="1">
    <citation type="journal article" date="2021" name="PeerJ">
        <title>Extensive microbial diversity within the chicken gut microbiome revealed by metagenomics and culture.</title>
        <authorList>
            <person name="Gilroy R."/>
            <person name="Ravi A."/>
            <person name="Getino M."/>
            <person name="Pursley I."/>
            <person name="Horton D.L."/>
            <person name="Alikhan N.F."/>
            <person name="Baker D."/>
            <person name="Gharbi K."/>
            <person name="Hall N."/>
            <person name="Watson M."/>
            <person name="Adriaenssens E.M."/>
            <person name="Foster-Nyarko E."/>
            <person name="Jarju S."/>
            <person name="Secka A."/>
            <person name="Antonio M."/>
            <person name="Oren A."/>
            <person name="Chaudhuri R.R."/>
            <person name="La Ragione R."/>
            <person name="Hildebrand F."/>
            <person name="Pallen M.J."/>
        </authorList>
    </citation>
    <scope>NUCLEOTIDE SEQUENCE</scope>
    <source>
        <strain evidence="3">2239</strain>
    </source>
</reference>
<evidence type="ECO:0000259" key="2">
    <source>
        <dbReference type="Pfam" id="PF13439"/>
    </source>
</evidence>
<gene>
    <name evidence="3" type="ORF">H9865_12105</name>
</gene>